<keyword evidence="9" id="KW-0812">Transmembrane</keyword>
<dbReference type="InterPro" id="IPR020604">
    <property type="entry name" value="CTF/NFI_DNA-bd-dom"/>
</dbReference>
<dbReference type="InterPro" id="IPR003619">
    <property type="entry name" value="MAD_homology1_Dwarfin-type"/>
</dbReference>
<sequence>MRVQNGNYQAVCLPLALWFSVVICAYIQFVAEIGLVAAKLGGGERPVCGNPGTGTLWRDLGFVAQRYVVKDEFHPFIEALLPHVRAFSYTWFNLQARKRKYFKKHEKRMTKDEERAVKDELLGEKPEIKQKWASRLLAKLRKDIRPEFREDFVLTITGKKPPCCVLSNPDQKGKIRRIDCLRQADKVWRLDLVMVILFKGSPLESTDGERLVKSPQCSNHGLCVQPHHIGVAVKELDLYLAYFVQTPGLKSARSVINQTRLKQGDISLSRGEVRKDHGQPDTKGNVLFYGLGPSRHIPNRLWRSLFTQTSGAEPRRPALSSLNACLLQPPKHKRGQRNHAMTGRNASAIVPLSQPDFSAAVIERVIRPAVFILRADDLEMSIKSRGQTIQEQSVWTGLAMGVGVPTLSFHPS</sequence>
<keyword evidence="9" id="KW-0472">Membrane</keyword>
<keyword evidence="9" id="KW-1133">Transmembrane helix</keyword>
<evidence type="ECO:0000256" key="8">
    <source>
        <dbReference type="ARBA" id="ARBA00023242"/>
    </source>
</evidence>
<dbReference type="InterPro" id="IPR019739">
    <property type="entry name" value="CTF/NFI_DNA-bd_CS"/>
</dbReference>
<evidence type="ECO:0000256" key="2">
    <source>
        <dbReference type="ARBA" id="ARBA00011432"/>
    </source>
</evidence>
<dbReference type="InterPro" id="IPR000647">
    <property type="entry name" value="CTF/NFI"/>
</dbReference>
<dbReference type="GO" id="GO:0000981">
    <property type="term" value="F:DNA-binding transcription factor activity, RNA polymerase II-specific"/>
    <property type="evidence" value="ECO:0007669"/>
    <property type="project" value="TreeGrafter"/>
</dbReference>
<evidence type="ECO:0000256" key="1">
    <source>
        <dbReference type="ARBA" id="ARBA00004123"/>
    </source>
</evidence>
<evidence type="ECO:0000256" key="3">
    <source>
        <dbReference type="ARBA" id="ARBA00022705"/>
    </source>
</evidence>
<organism evidence="11 12">
    <name type="scientific">Knipowitschia caucasica</name>
    <name type="common">Caucasian dwarf goby</name>
    <name type="synonym">Pomatoschistus caucasicus</name>
    <dbReference type="NCBI Taxonomy" id="637954"/>
    <lineage>
        <taxon>Eukaryota</taxon>
        <taxon>Metazoa</taxon>
        <taxon>Chordata</taxon>
        <taxon>Craniata</taxon>
        <taxon>Vertebrata</taxon>
        <taxon>Euteleostomi</taxon>
        <taxon>Actinopterygii</taxon>
        <taxon>Neopterygii</taxon>
        <taxon>Teleostei</taxon>
        <taxon>Neoteleostei</taxon>
        <taxon>Acanthomorphata</taxon>
        <taxon>Gobiaria</taxon>
        <taxon>Gobiiformes</taxon>
        <taxon>Gobioidei</taxon>
        <taxon>Gobiidae</taxon>
        <taxon>Gobiinae</taxon>
        <taxon>Knipowitschia</taxon>
    </lineage>
</organism>
<feature type="domain" description="CTF/NF-I" evidence="10">
    <location>
        <begin position="62"/>
        <end position="255"/>
    </location>
</feature>
<proteinExistence type="predicted"/>
<dbReference type="PANTHER" id="PTHR11492">
    <property type="entry name" value="NUCLEAR FACTOR I"/>
    <property type="match status" value="1"/>
</dbReference>
<dbReference type="AlphaFoldDB" id="A0AAV2KMC1"/>
<evidence type="ECO:0000313" key="11">
    <source>
        <dbReference type="EMBL" id="CAL1588612.1"/>
    </source>
</evidence>
<dbReference type="GO" id="GO:0006260">
    <property type="term" value="P:DNA replication"/>
    <property type="evidence" value="ECO:0007669"/>
    <property type="project" value="UniProtKB-KW"/>
</dbReference>
<evidence type="ECO:0000256" key="4">
    <source>
        <dbReference type="ARBA" id="ARBA00023015"/>
    </source>
</evidence>
<dbReference type="Pfam" id="PF03165">
    <property type="entry name" value="MH1"/>
    <property type="match status" value="1"/>
</dbReference>
<dbReference type="EMBL" id="OZ035840">
    <property type="protein sequence ID" value="CAL1588612.1"/>
    <property type="molecule type" value="Genomic_DNA"/>
</dbReference>
<dbReference type="Pfam" id="PF10524">
    <property type="entry name" value="NfI_DNAbd_pre-N"/>
    <property type="match status" value="1"/>
</dbReference>
<gene>
    <name evidence="11" type="ORF">KC01_LOCUS18378</name>
</gene>
<dbReference type="InterPro" id="IPR019548">
    <property type="entry name" value="CTF/NFI_DNA-bd_N"/>
</dbReference>
<evidence type="ECO:0000256" key="9">
    <source>
        <dbReference type="SAM" id="Phobius"/>
    </source>
</evidence>
<keyword evidence="3" id="KW-0235">DNA replication</keyword>
<evidence type="ECO:0000259" key="10">
    <source>
        <dbReference type="PROSITE" id="PS51080"/>
    </source>
</evidence>
<keyword evidence="4" id="KW-0805">Transcription regulation</keyword>
<reference evidence="11 12" key="1">
    <citation type="submission" date="2024-04" db="EMBL/GenBank/DDBJ databases">
        <authorList>
            <person name="Waldvogel A.-M."/>
            <person name="Schoenle A."/>
        </authorList>
    </citation>
    <scope>NUCLEOTIDE SEQUENCE [LARGE SCALE GENOMIC DNA]</scope>
</reference>
<dbReference type="GO" id="GO:0000978">
    <property type="term" value="F:RNA polymerase II cis-regulatory region sequence-specific DNA binding"/>
    <property type="evidence" value="ECO:0007669"/>
    <property type="project" value="TreeGrafter"/>
</dbReference>
<comment type="subcellular location">
    <subcellularLocation>
        <location evidence="1">Nucleus</location>
    </subcellularLocation>
</comment>
<comment type="subunit">
    <text evidence="2">Binds DNA as a homodimer.</text>
</comment>
<dbReference type="PROSITE" id="PS00349">
    <property type="entry name" value="CTF_NFI_1"/>
    <property type="match status" value="1"/>
</dbReference>
<keyword evidence="7" id="KW-0804">Transcription</keyword>
<evidence type="ECO:0000256" key="7">
    <source>
        <dbReference type="ARBA" id="ARBA00023163"/>
    </source>
</evidence>
<keyword evidence="8" id="KW-0539">Nucleus</keyword>
<keyword evidence="5" id="KW-0238">DNA-binding</keyword>
<evidence type="ECO:0000256" key="5">
    <source>
        <dbReference type="ARBA" id="ARBA00023125"/>
    </source>
</evidence>
<keyword evidence="12" id="KW-1185">Reference proteome</keyword>
<evidence type="ECO:0000313" key="12">
    <source>
        <dbReference type="Proteomes" id="UP001497482"/>
    </source>
</evidence>
<name>A0AAV2KMC1_KNICA</name>
<dbReference type="GO" id="GO:0005634">
    <property type="term" value="C:nucleus"/>
    <property type="evidence" value="ECO:0007669"/>
    <property type="project" value="UniProtKB-SubCell"/>
</dbReference>
<evidence type="ECO:0000256" key="6">
    <source>
        <dbReference type="ARBA" id="ARBA00023159"/>
    </source>
</evidence>
<keyword evidence="6" id="KW-0010">Activator</keyword>
<dbReference type="PROSITE" id="PS51080">
    <property type="entry name" value="CTF_NFI_2"/>
    <property type="match status" value="1"/>
</dbReference>
<dbReference type="PANTHER" id="PTHR11492:SF3">
    <property type="entry name" value="NUCLEAR FACTOR 1 X-TYPE"/>
    <property type="match status" value="1"/>
</dbReference>
<feature type="transmembrane region" description="Helical" evidence="9">
    <location>
        <begin position="12"/>
        <end position="31"/>
    </location>
</feature>
<protein>
    <recommendedName>
        <fullName evidence="10">CTF/NF-I domain-containing protein</fullName>
    </recommendedName>
</protein>
<dbReference type="GO" id="GO:0045893">
    <property type="term" value="P:positive regulation of DNA-templated transcription"/>
    <property type="evidence" value="ECO:0007669"/>
    <property type="project" value="UniProtKB-ARBA"/>
</dbReference>
<dbReference type="Proteomes" id="UP001497482">
    <property type="component" value="Chromosome 18"/>
</dbReference>
<accession>A0AAV2KMC1</accession>
<dbReference type="SMART" id="SM00523">
    <property type="entry name" value="DWA"/>
    <property type="match status" value="1"/>
</dbReference>